<keyword evidence="3" id="KW-1185">Reference proteome</keyword>
<protein>
    <submittedName>
        <fullName evidence="2">Uncharacterized protein</fullName>
    </submittedName>
</protein>
<reference evidence="3" key="1">
    <citation type="journal article" date="2012" name="Science">
        <title>The Paleozoic origin of enzymatic lignin decomposition reconstructed from 31 fungal genomes.</title>
        <authorList>
            <person name="Floudas D."/>
            <person name="Binder M."/>
            <person name="Riley R."/>
            <person name="Barry K."/>
            <person name="Blanchette R.A."/>
            <person name="Henrissat B."/>
            <person name="Martinez A.T."/>
            <person name="Otillar R."/>
            <person name="Spatafora J.W."/>
            <person name="Yadav J.S."/>
            <person name="Aerts A."/>
            <person name="Benoit I."/>
            <person name="Boyd A."/>
            <person name="Carlson A."/>
            <person name="Copeland A."/>
            <person name="Coutinho P.M."/>
            <person name="de Vries R.P."/>
            <person name="Ferreira P."/>
            <person name="Findley K."/>
            <person name="Foster B."/>
            <person name="Gaskell J."/>
            <person name="Glotzer D."/>
            <person name="Gorecki P."/>
            <person name="Heitman J."/>
            <person name="Hesse C."/>
            <person name="Hori C."/>
            <person name="Igarashi K."/>
            <person name="Jurgens J.A."/>
            <person name="Kallen N."/>
            <person name="Kersten P."/>
            <person name="Kohler A."/>
            <person name="Kuees U."/>
            <person name="Kumar T.K.A."/>
            <person name="Kuo A."/>
            <person name="LaButti K."/>
            <person name="Larrondo L.F."/>
            <person name="Lindquist E."/>
            <person name="Ling A."/>
            <person name="Lombard V."/>
            <person name="Lucas S."/>
            <person name="Lundell T."/>
            <person name="Martin R."/>
            <person name="McLaughlin D.J."/>
            <person name="Morgenstern I."/>
            <person name="Morin E."/>
            <person name="Murat C."/>
            <person name="Nagy L.G."/>
            <person name="Nolan M."/>
            <person name="Ohm R.A."/>
            <person name="Patyshakuliyeva A."/>
            <person name="Rokas A."/>
            <person name="Ruiz-Duenas F.J."/>
            <person name="Sabat G."/>
            <person name="Salamov A."/>
            <person name="Samejima M."/>
            <person name="Schmutz J."/>
            <person name="Slot J.C."/>
            <person name="St John F."/>
            <person name="Stenlid J."/>
            <person name="Sun H."/>
            <person name="Sun S."/>
            <person name="Syed K."/>
            <person name="Tsang A."/>
            <person name="Wiebenga A."/>
            <person name="Young D."/>
            <person name="Pisabarro A."/>
            <person name="Eastwood D.C."/>
            <person name="Martin F."/>
            <person name="Cullen D."/>
            <person name="Grigoriev I.V."/>
            <person name="Hibbett D.S."/>
        </authorList>
    </citation>
    <scope>NUCLEOTIDE SEQUENCE [LARGE SCALE GENOMIC DNA]</scope>
    <source>
        <strain evidence="3">FP-101664</strain>
    </source>
</reference>
<dbReference type="AlphaFoldDB" id="R7S827"/>
<proteinExistence type="predicted"/>
<dbReference type="KEGG" id="tvs:TRAVEDRAFT_54280"/>
<dbReference type="EMBL" id="JH711798">
    <property type="protein sequence ID" value="EIW51860.1"/>
    <property type="molecule type" value="Genomic_DNA"/>
</dbReference>
<organism evidence="2 3">
    <name type="scientific">Trametes versicolor (strain FP-101664)</name>
    <name type="common">White-rot fungus</name>
    <name type="synonym">Coriolus versicolor</name>
    <dbReference type="NCBI Taxonomy" id="717944"/>
    <lineage>
        <taxon>Eukaryota</taxon>
        <taxon>Fungi</taxon>
        <taxon>Dikarya</taxon>
        <taxon>Basidiomycota</taxon>
        <taxon>Agaricomycotina</taxon>
        <taxon>Agaricomycetes</taxon>
        <taxon>Polyporales</taxon>
        <taxon>Polyporaceae</taxon>
        <taxon>Trametes</taxon>
    </lineage>
</organism>
<feature type="region of interest" description="Disordered" evidence="1">
    <location>
        <begin position="1"/>
        <end position="65"/>
    </location>
</feature>
<gene>
    <name evidence="2" type="ORF">TRAVEDRAFT_54280</name>
</gene>
<dbReference type="GeneID" id="19417353"/>
<dbReference type="OrthoDB" id="2745697at2759"/>
<sequence>MSSNNNKSVHPHAPHSSEPHGISFTLIQPTPPASPNLLPNFPKSQTKIGQSNLSGNKKPKAKKDS</sequence>
<accession>R7S827</accession>
<dbReference type="RefSeq" id="XP_008045391.1">
    <property type="nucleotide sequence ID" value="XM_008047200.1"/>
</dbReference>
<name>R7S827_TRAVS</name>
<evidence type="ECO:0000313" key="2">
    <source>
        <dbReference type="EMBL" id="EIW51860.1"/>
    </source>
</evidence>
<dbReference type="Proteomes" id="UP000054317">
    <property type="component" value="Unassembled WGS sequence"/>
</dbReference>
<evidence type="ECO:0000256" key="1">
    <source>
        <dbReference type="SAM" id="MobiDB-lite"/>
    </source>
</evidence>
<evidence type="ECO:0000313" key="3">
    <source>
        <dbReference type="Proteomes" id="UP000054317"/>
    </source>
</evidence>
<feature type="compositionally biased region" description="Polar residues" evidence="1">
    <location>
        <begin position="42"/>
        <end position="55"/>
    </location>
</feature>